<dbReference type="InterPro" id="IPR011044">
    <property type="entry name" value="Quino_amine_DH_bsu"/>
</dbReference>
<dbReference type="PANTHER" id="PTHR47197:SF3">
    <property type="entry name" value="DIHYDRO-HEME D1 DEHYDROGENASE"/>
    <property type="match status" value="1"/>
</dbReference>
<dbReference type="RefSeq" id="WP_346124907.1">
    <property type="nucleotide sequence ID" value="NZ_BAAAXC010000015.1"/>
</dbReference>
<comment type="caution">
    <text evidence="2">The sequence shown here is derived from an EMBL/GenBank/DDBJ whole genome shotgun (WGS) entry which is preliminary data.</text>
</comment>
<feature type="signal peptide" evidence="1">
    <location>
        <begin position="1"/>
        <end position="22"/>
    </location>
</feature>
<name>A0ABV5Q457_9ACTN</name>
<evidence type="ECO:0000313" key="2">
    <source>
        <dbReference type="EMBL" id="MFB9530268.1"/>
    </source>
</evidence>
<reference evidence="2 3" key="1">
    <citation type="submission" date="2024-09" db="EMBL/GenBank/DDBJ databases">
        <authorList>
            <person name="Sun Q."/>
            <person name="Mori K."/>
        </authorList>
    </citation>
    <scope>NUCLEOTIDE SEQUENCE [LARGE SCALE GENOMIC DNA]</scope>
    <source>
        <strain evidence="2 3">JCM 3323</strain>
    </source>
</reference>
<keyword evidence="1" id="KW-0732">Signal</keyword>
<feature type="chain" id="PRO_5045100944" evidence="1">
    <location>
        <begin position="23"/>
        <end position="395"/>
    </location>
</feature>
<dbReference type="EMBL" id="JBHMCE010000008">
    <property type="protein sequence ID" value="MFB9530268.1"/>
    <property type="molecule type" value="Genomic_DNA"/>
</dbReference>
<dbReference type="PROSITE" id="PS51257">
    <property type="entry name" value="PROKAR_LIPOPROTEIN"/>
    <property type="match status" value="1"/>
</dbReference>
<dbReference type="InterPro" id="IPR015943">
    <property type="entry name" value="WD40/YVTN_repeat-like_dom_sf"/>
</dbReference>
<dbReference type="InterPro" id="IPR051200">
    <property type="entry name" value="Host-pathogen_enzymatic-act"/>
</dbReference>
<protein>
    <submittedName>
        <fullName evidence="2">Zinc metallochaperone AztD</fullName>
    </submittedName>
</protein>
<dbReference type="SUPFAM" id="SSF50969">
    <property type="entry name" value="YVTN repeat-like/Quinoprotein amine dehydrogenase"/>
    <property type="match status" value="1"/>
</dbReference>
<dbReference type="Gene3D" id="2.130.10.10">
    <property type="entry name" value="YVTN repeat-like/Quinoprotein amine dehydrogenase"/>
    <property type="match status" value="2"/>
</dbReference>
<evidence type="ECO:0000256" key="1">
    <source>
        <dbReference type="SAM" id="SignalP"/>
    </source>
</evidence>
<accession>A0ABV5Q457</accession>
<dbReference type="NCBIfam" id="NF038015">
    <property type="entry name" value="AztD"/>
    <property type="match status" value="1"/>
</dbReference>
<dbReference type="InterPro" id="IPR047697">
    <property type="entry name" value="AztD-like"/>
</dbReference>
<dbReference type="Proteomes" id="UP001589646">
    <property type="component" value="Unassembled WGS sequence"/>
</dbReference>
<dbReference type="PANTHER" id="PTHR47197">
    <property type="entry name" value="PROTEIN NIRF"/>
    <property type="match status" value="1"/>
</dbReference>
<proteinExistence type="predicted"/>
<evidence type="ECO:0000313" key="3">
    <source>
        <dbReference type="Proteomes" id="UP001589646"/>
    </source>
</evidence>
<keyword evidence="3" id="KW-1185">Reference proteome</keyword>
<gene>
    <name evidence="2" type="primary">aztD</name>
    <name evidence="2" type="ORF">ACFFRN_27015</name>
</gene>
<sequence>MSVRSRTTALLAAGLLLTACGAQQPAAAPATAEPAAAPSTQAAQKAVTNPVVMTYDGGLYVLDGQSLELVQDIPLTGYNRVNPAGDERHVLVSTSTGFRVLDAASATLKADEFKGAKPGHVVRHGGVTVLFSDGTGEVVVFDPDELAAGLPKGETYRAASPHHGVAIQLENGELVVTLGTEEKRTGIFVLDRDRKEITRSEDCPGVHGEATAKDEAVVIGCENGVLVYKDGKITKIDSPDEYGRIGNQSGSGVSPIVLGDYKKDKDAELERPTQISLINTETGKLTLVDLGASYTFRSLARGPQGEALVLGTDGAIHVIDPSEGKVTRTIKVLEEWKEPLDWQQPRPNIFVRDQVVYVSDPAAKQVHAIDFTTGTITKSASLPHPPNELTGVVTG</sequence>
<organism evidence="2 3">
    <name type="scientific">Nonomuraea roseola</name>
    <dbReference type="NCBI Taxonomy" id="46179"/>
    <lineage>
        <taxon>Bacteria</taxon>
        <taxon>Bacillati</taxon>
        <taxon>Actinomycetota</taxon>
        <taxon>Actinomycetes</taxon>
        <taxon>Streptosporangiales</taxon>
        <taxon>Streptosporangiaceae</taxon>
        <taxon>Nonomuraea</taxon>
    </lineage>
</organism>